<keyword evidence="3" id="KW-1185">Reference proteome</keyword>
<gene>
    <name evidence="2" type="ORF">LVJ82_02790</name>
</gene>
<dbReference type="RefSeq" id="WP_058356162.1">
    <property type="nucleotide sequence ID" value="NZ_CABKVG010000008.1"/>
</dbReference>
<sequence length="113" mass="13206">MRELFLKQQTPIFIAYLCLVSIFGIYFDEVSTGTYFPAEILLFSCAYLNFRLNKDQQSSDALLLIAMLLTICIFIVRMIDGFEATKMIVLSGLYFVPMMTWCVLIYVFYLYKK</sequence>
<dbReference type="Proteomes" id="UP000832011">
    <property type="component" value="Chromosome"/>
</dbReference>
<organism evidence="2 3">
    <name type="scientific">Vitreoscilla massiliensis</name>
    <dbReference type="NCBI Taxonomy" id="1689272"/>
    <lineage>
        <taxon>Bacteria</taxon>
        <taxon>Pseudomonadati</taxon>
        <taxon>Pseudomonadota</taxon>
        <taxon>Betaproteobacteria</taxon>
        <taxon>Neisseriales</taxon>
        <taxon>Neisseriaceae</taxon>
        <taxon>Vitreoscilla</taxon>
    </lineage>
</organism>
<protein>
    <submittedName>
        <fullName evidence="2">Uncharacterized protein</fullName>
    </submittedName>
</protein>
<feature type="transmembrane region" description="Helical" evidence="1">
    <location>
        <begin position="12"/>
        <end position="27"/>
    </location>
</feature>
<evidence type="ECO:0000313" key="2">
    <source>
        <dbReference type="EMBL" id="UOO89932.1"/>
    </source>
</evidence>
<reference evidence="2 3" key="1">
    <citation type="journal article" date="2022" name="Res Sq">
        <title>Evolution of multicellular longitudinally dividing oral cavity symbionts (Neisseriaceae).</title>
        <authorList>
            <person name="Nyongesa S."/>
            <person name="Weber P."/>
            <person name="Bernet E."/>
            <person name="Pullido F."/>
            <person name="Nieckarz M."/>
            <person name="Delaby M."/>
            <person name="Nieves C."/>
            <person name="Viehboeck T."/>
            <person name="Krause N."/>
            <person name="Rivera-Millot A."/>
            <person name="Nakamura A."/>
            <person name="Vischer N."/>
            <person name="VanNieuwenhze M."/>
            <person name="Brun Y."/>
            <person name="Cava F."/>
            <person name="Bulgheresi S."/>
            <person name="Veyrier F."/>
        </authorList>
    </citation>
    <scope>NUCLEOTIDE SEQUENCE [LARGE SCALE GENOMIC DNA]</scope>
    <source>
        <strain evidence="2 3">SN4</strain>
    </source>
</reference>
<feature type="transmembrane region" description="Helical" evidence="1">
    <location>
        <begin position="91"/>
        <end position="111"/>
    </location>
</feature>
<name>A0ABY4E2D5_9NEIS</name>
<keyword evidence="1" id="KW-0812">Transmembrane</keyword>
<keyword evidence="1" id="KW-0472">Membrane</keyword>
<accession>A0ABY4E2D5</accession>
<proteinExistence type="predicted"/>
<evidence type="ECO:0000256" key="1">
    <source>
        <dbReference type="SAM" id="Phobius"/>
    </source>
</evidence>
<feature type="transmembrane region" description="Helical" evidence="1">
    <location>
        <begin position="62"/>
        <end position="79"/>
    </location>
</feature>
<keyword evidence="1" id="KW-1133">Transmembrane helix</keyword>
<evidence type="ECO:0000313" key="3">
    <source>
        <dbReference type="Proteomes" id="UP000832011"/>
    </source>
</evidence>
<dbReference type="EMBL" id="CP091511">
    <property type="protein sequence ID" value="UOO89932.1"/>
    <property type="molecule type" value="Genomic_DNA"/>
</dbReference>